<dbReference type="EMBL" id="CM042038">
    <property type="protein sequence ID" value="KAI3732600.1"/>
    <property type="molecule type" value="Genomic_DNA"/>
</dbReference>
<dbReference type="Proteomes" id="UP001056120">
    <property type="component" value="Linkage Group LG21"/>
</dbReference>
<sequence>MVVFPCISSFCLSITPTAYITHIKTVCLLVCLRVAVPVPLWEGFQTYLNSSSKMLYTSIGDPTGARFY</sequence>
<organism evidence="1 2">
    <name type="scientific">Smallanthus sonchifolius</name>
    <dbReference type="NCBI Taxonomy" id="185202"/>
    <lineage>
        <taxon>Eukaryota</taxon>
        <taxon>Viridiplantae</taxon>
        <taxon>Streptophyta</taxon>
        <taxon>Embryophyta</taxon>
        <taxon>Tracheophyta</taxon>
        <taxon>Spermatophyta</taxon>
        <taxon>Magnoliopsida</taxon>
        <taxon>eudicotyledons</taxon>
        <taxon>Gunneridae</taxon>
        <taxon>Pentapetalae</taxon>
        <taxon>asterids</taxon>
        <taxon>campanulids</taxon>
        <taxon>Asterales</taxon>
        <taxon>Asteraceae</taxon>
        <taxon>Asteroideae</taxon>
        <taxon>Heliantheae alliance</taxon>
        <taxon>Millerieae</taxon>
        <taxon>Smallanthus</taxon>
    </lineage>
</organism>
<reference evidence="2" key="1">
    <citation type="journal article" date="2022" name="Mol. Ecol. Resour.">
        <title>The genomes of chicory, endive, great burdock and yacon provide insights into Asteraceae palaeo-polyploidization history and plant inulin production.</title>
        <authorList>
            <person name="Fan W."/>
            <person name="Wang S."/>
            <person name="Wang H."/>
            <person name="Wang A."/>
            <person name="Jiang F."/>
            <person name="Liu H."/>
            <person name="Zhao H."/>
            <person name="Xu D."/>
            <person name="Zhang Y."/>
        </authorList>
    </citation>
    <scope>NUCLEOTIDE SEQUENCE [LARGE SCALE GENOMIC DNA]</scope>
    <source>
        <strain evidence="2">cv. Yunnan</strain>
    </source>
</reference>
<keyword evidence="2" id="KW-1185">Reference proteome</keyword>
<reference evidence="1 2" key="2">
    <citation type="journal article" date="2022" name="Mol. Ecol. Resour.">
        <title>The genomes of chicory, endive, great burdock and yacon provide insights into Asteraceae paleo-polyploidization history and plant inulin production.</title>
        <authorList>
            <person name="Fan W."/>
            <person name="Wang S."/>
            <person name="Wang H."/>
            <person name="Wang A."/>
            <person name="Jiang F."/>
            <person name="Liu H."/>
            <person name="Zhao H."/>
            <person name="Xu D."/>
            <person name="Zhang Y."/>
        </authorList>
    </citation>
    <scope>NUCLEOTIDE SEQUENCE [LARGE SCALE GENOMIC DNA]</scope>
    <source>
        <strain evidence="2">cv. Yunnan</strain>
        <tissue evidence="1">Leaves</tissue>
    </source>
</reference>
<proteinExistence type="predicted"/>
<evidence type="ECO:0000313" key="2">
    <source>
        <dbReference type="Proteomes" id="UP001056120"/>
    </source>
</evidence>
<comment type="caution">
    <text evidence="1">The sequence shown here is derived from an EMBL/GenBank/DDBJ whole genome shotgun (WGS) entry which is preliminary data.</text>
</comment>
<evidence type="ECO:0000313" key="1">
    <source>
        <dbReference type="EMBL" id="KAI3732600.1"/>
    </source>
</evidence>
<protein>
    <submittedName>
        <fullName evidence="1">Uncharacterized protein</fullName>
    </submittedName>
</protein>
<gene>
    <name evidence="1" type="ORF">L1987_63806</name>
</gene>
<accession>A0ACB9CEC6</accession>
<name>A0ACB9CEC6_9ASTR</name>